<proteinExistence type="predicted"/>
<dbReference type="STRING" id="542832.A0A3M6VTA2"/>
<gene>
    <name evidence="2" type="ORF">DD238_003344</name>
</gene>
<feature type="region of interest" description="Disordered" evidence="1">
    <location>
        <begin position="1"/>
        <end position="33"/>
    </location>
</feature>
<dbReference type="PANTHER" id="PTHR13124">
    <property type="entry name" value="39S RIBOSOMAL PROTEIN L46, MITOCHONDRIAL PRECURSOR-RELATED"/>
    <property type="match status" value="1"/>
</dbReference>
<dbReference type="SUPFAM" id="SSF55811">
    <property type="entry name" value="Nudix"/>
    <property type="match status" value="1"/>
</dbReference>
<feature type="region of interest" description="Disordered" evidence="1">
    <location>
        <begin position="290"/>
        <end position="326"/>
    </location>
</feature>
<dbReference type="Proteomes" id="UP000282087">
    <property type="component" value="Unassembled WGS sequence"/>
</dbReference>
<dbReference type="PANTHER" id="PTHR13124:SF12">
    <property type="entry name" value="LARGE RIBOSOMAL SUBUNIT PROTEIN ML46"/>
    <property type="match status" value="1"/>
</dbReference>
<dbReference type="InterPro" id="IPR040008">
    <property type="entry name" value="Ribosomal_mL46"/>
</dbReference>
<feature type="compositionally biased region" description="Basic and acidic residues" evidence="1">
    <location>
        <begin position="14"/>
        <end position="29"/>
    </location>
</feature>
<sequence length="557" mass="64722">MDTSGLYDGLELPKQTKREREEEETKQQKNADLSTMKNIPVKRQKRPLDLAAMMAKLEGYMLVDTKFAKASALFCQLVSDQLTPRTSELFLKTLTKVINEKGETLSGRKEFQTLIETLDAKRDTLLSTSDEERKERKQRLETWTFLAITHAQLFTDETYQFNKAAKAVKLRFEAIVSKKDDQKEEERARRLHIELMPLLRTLYSKLGVAWATTIVEGVLALATRYRLLFRELDRLEVDSWTKGMQERRRAPAILRSAGSDARRNIVTTSKSNTSEAAQQLRMFATKKKTRLTWRQKAKIEERRRNPPPPRQQPRTKVQRQNFLISPPLDDGKKWRVLSAGVLERLPIIQPDLKDWEMDFEVMLHEKALREDQRLEEDFWFMEPGTKHITPEEAPWPNEEEDPDEIVGAGFHLAPRETEDDANNNRKSLNRALKGRVFLLVKNNQKDAKYPWFFPVGDKQDSEKMREAALRHVNETVGDDLEATPVGFGPMGYVKYLHESDDAEYDGTKIFFYKSQHLDGDVVLNQEKAGDYLWVTRDELSEYLEPEIADYIQKMVPP</sequence>
<dbReference type="InterPro" id="IPR033650">
    <property type="entry name" value="Ribosomal_mL46_NUDIX"/>
</dbReference>
<dbReference type="GO" id="GO:0003735">
    <property type="term" value="F:structural constituent of ribosome"/>
    <property type="evidence" value="ECO:0007669"/>
    <property type="project" value="InterPro"/>
</dbReference>
<accession>A0A3M6VTA2</accession>
<name>A0A3M6VTA2_9STRA</name>
<evidence type="ECO:0000256" key="1">
    <source>
        <dbReference type="SAM" id="MobiDB-lite"/>
    </source>
</evidence>
<evidence type="ECO:0000313" key="3">
    <source>
        <dbReference type="Proteomes" id="UP000282087"/>
    </source>
</evidence>
<dbReference type="Gene3D" id="3.90.79.10">
    <property type="entry name" value="Nucleoside Triphosphate Pyrophosphohydrolase"/>
    <property type="match status" value="1"/>
</dbReference>
<dbReference type="VEuPathDB" id="FungiDB:DD237_001567"/>
<dbReference type="AlphaFoldDB" id="A0A3M6VTA2"/>
<evidence type="ECO:0000313" key="2">
    <source>
        <dbReference type="EMBL" id="RMX69271.1"/>
    </source>
</evidence>
<dbReference type="EMBL" id="QLLG01000030">
    <property type="protein sequence ID" value="RMX69271.1"/>
    <property type="molecule type" value="Genomic_DNA"/>
</dbReference>
<reference evidence="2 3" key="1">
    <citation type="submission" date="2018-06" db="EMBL/GenBank/DDBJ databases">
        <title>Comparative genomics of downy mildews reveals potential adaptations to biotrophy.</title>
        <authorList>
            <person name="Fletcher K."/>
            <person name="Klosterman S.J."/>
            <person name="Derevnina L."/>
            <person name="Martin F."/>
            <person name="Koike S."/>
            <person name="Reyes Chin-Wo S."/>
            <person name="Mou B."/>
            <person name="Michelmore R."/>
        </authorList>
    </citation>
    <scope>NUCLEOTIDE SEQUENCE [LARGE SCALE GENOMIC DNA]</scope>
    <source>
        <strain evidence="2 3">R14</strain>
    </source>
</reference>
<dbReference type="InterPro" id="IPR015797">
    <property type="entry name" value="NUDIX_hydrolase-like_dom_sf"/>
</dbReference>
<protein>
    <submittedName>
        <fullName evidence="2">Uncharacterized protein</fullName>
    </submittedName>
</protein>
<organism evidence="2 3">
    <name type="scientific">Peronospora effusa</name>
    <dbReference type="NCBI Taxonomy" id="542832"/>
    <lineage>
        <taxon>Eukaryota</taxon>
        <taxon>Sar</taxon>
        <taxon>Stramenopiles</taxon>
        <taxon>Oomycota</taxon>
        <taxon>Peronosporomycetes</taxon>
        <taxon>Peronosporales</taxon>
        <taxon>Peronosporaceae</taxon>
        <taxon>Peronospora</taxon>
    </lineage>
</organism>
<dbReference type="CDD" id="cd04661">
    <property type="entry name" value="NUDIX_MRP_L46"/>
    <property type="match status" value="1"/>
</dbReference>
<keyword evidence="3" id="KW-1185">Reference proteome</keyword>
<dbReference type="GO" id="GO:0005762">
    <property type="term" value="C:mitochondrial large ribosomal subunit"/>
    <property type="evidence" value="ECO:0007669"/>
    <property type="project" value="TreeGrafter"/>
</dbReference>
<comment type="caution">
    <text evidence="2">The sequence shown here is derived from an EMBL/GenBank/DDBJ whole genome shotgun (WGS) entry which is preliminary data.</text>
</comment>